<reference evidence="2" key="1">
    <citation type="journal article" date="2011" name="Proc. Natl. Acad. Sci. U.S.A.">
        <title>Obligate biotrophy features unraveled by the genomic analysis of rust fungi.</title>
        <authorList>
            <person name="Duplessis S."/>
            <person name="Cuomo C.A."/>
            <person name="Lin Y.-C."/>
            <person name="Aerts A."/>
            <person name="Tisserant E."/>
            <person name="Veneault-Fourrey C."/>
            <person name="Joly D.L."/>
            <person name="Hacquard S."/>
            <person name="Amselem J."/>
            <person name="Cantarel B.L."/>
            <person name="Chiu R."/>
            <person name="Coutinho P.M."/>
            <person name="Feau N."/>
            <person name="Field M."/>
            <person name="Frey P."/>
            <person name="Gelhaye E."/>
            <person name="Goldberg J."/>
            <person name="Grabherr M.G."/>
            <person name="Kodira C.D."/>
            <person name="Kohler A."/>
            <person name="Kuees U."/>
            <person name="Lindquist E.A."/>
            <person name="Lucas S.M."/>
            <person name="Mago R."/>
            <person name="Mauceli E."/>
            <person name="Morin E."/>
            <person name="Murat C."/>
            <person name="Pangilinan J.L."/>
            <person name="Park R."/>
            <person name="Pearson M."/>
            <person name="Quesneville H."/>
            <person name="Rouhier N."/>
            <person name="Sakthikumar S."/>
            <person name="Salamov A.A."/>
            <person name="Schmutz J."/>
            <person name="Selles B."/>
            <person name="Shapiro H."/>
            <person name="Tanguay P."/>
            <person name="Tuskan G.A."/>
            <person name="Henrissat B."/>
            <person name="Van de Peer Y."/>
            <person name="Rouze P."/>
            <person name="Ellis J.G."/>
            <person name="Dodds P.N."/>
            <person name="Schein J.E."/>
            <person name="Zhong S."/>
            <person name="Hamelin R.C."/>
            <person name="Grigoriev I.V."/>
            <person name="Szabo L.J."/>
            <person name="Martin F."/>
        </authorList>
    </citation>
    <scope>NUCLEOTIDE SEQUENCE [LARGE SCALE GENOMIC DNA]</scope>
    <source>
        <strain evidence="2">98AG31 / pathotype 3-4-7</strain>
    </source>
</reference>
<dbReference type="GO" id="GO:0042256">
    <property type="term" value="P:cytosolic ribosome assembly"/>
    <property type="evidence" value="ECO:0007669"/>
    <property type="project" value="TreeGrafter"/>
</dbReference>
<dbReference type="FunCoup" id="F4R6E0">
    <property type="interactions" value="107"/>
</dbReference>
<keyword evidence="2" id="KW-1185">Reference proteome</keyword>
<protein>
    <recommendedName>
        <fullName evidence="3">Mitochondrial glyco protein</fullName>
    </recommendedName>
</protein>
<dbReference type="STRING" id="747676.F4R6E0"/>
<dbReference type="AlphaFoldDB" id="F4R6E0"/>
<dbReference type="KEGG" id="mlr:MELLADRAFT_101606"/>
<evidence type="ECO:0000313" key="2">
    <source>
        <dbReference type="Proteomes" id="UP000001072"/>
    </source>
</evidence>
<dbReference type="Proteomes" id="UP000001072">
    <property type="component" value="Unassembled WGS sequence"/>
</dbReference>
<dbReference type="GeneID" id="18921409"/>
<dbReference type="PANTHER" id="PTHR10826">
    <property type="entry name" value="COMPLEMENT COMPONENT 1"/>
    <property type="match status" value="1"/>
</dbReference>
<sequence length="257" mass="29297">MFNKSLISLSRQVLKSKPARFTNLYQASSFAPQLNRPTYFSTTSFNRSAGQADTELIGRLESEIEYEKEVESTKEPTWLKTFKADQTFTINDVPGSDEVSLTRTFGNEKIRILFSCSDIERMDEDEEIELESEDVEKEQIQNTRVRTAISIVKTGKGGMVIDSTTDGLSFEIDNVSFYDDEHLALDESSENDWKRRGLYIGPTFLDLDEELQSGFTQFLEERGIGSELAMVVANLAEHKEQKEYVSWLSKMGQFIKA</sequence>
<dbReference type="InterPro" id="IPR036561">
    <property type="entry name" value="MAM33_sf"/>
</dbReference>
<dbReference type="InterPro" id="IPR003428">
    <property type="entry name" value="MAM33"/>
</dbReference>
<dbReference type="SUPFAM" id="SSF54529">
    <property type="entry name" value="Mitochondrial glycoprotein MAM33-like"/>
    <property type="match status" value="1"/>
</dbReference>
<gene>
    <name evidence="1" type="ORF">MELLADRAFT_101606</name>
</gene>
<dbReference type="VEuPathDB" id="FungiDB:MELLADRAFT_101606"/>
<dbReference type="Pfam" id="PF02330">
    <property type="entry name" value="MAM33"/>
    <property type="match status" value="1"/>
</dbReference>
<dbReference type="RefSeq" id="XP_007404235.1">
    <property type="nucleotide sequence ID" value="XM_007404173.1"/>
</dbReference>
<organism evidence="2">
    <name type="scientific">Melampsora larici-populina (strain 98AG31 / pathotype 3-4-7)</name>
    <name type="common">Poplar leaf rust fungus</name>
    <dbReference type="NCBI Taxonomy" id="747676"/>
    <lineage>
        <taxon>Eukaryota</taxon>
        <taxon>Fungi</taxon>
        <taxon>Dikarya</taxon>
        <taxon>Basidiomycota</taxon>
        <taxon>Pucciniomycotina</taxon>
        <taxon>Pucciniomycetes</taxon>
        <taxon>Pucciniales</taxon>
        <taxon>Melampsoraceae</taxon>
        <taxon>Melampsora</taxon>
    </lineage>
</organism>
<dbReference type="HOGENOM" id="CLU_072692_0_0_1"/>
<dbReference type="EMBL" id="GL883091">
    <property type="protein sequence ID" value="EGG11860.1"/>
    <property type="molecule type" value="Genomic_DNA"/>
</dbReference>
<proteinExistence type="predicted"/>
<dbReference type="InParanoid" id="F4R6E0"/>
<evidence type="ECO:0008006" key="3">
    <source>
        <dbReference type="Google" id="ProtNLM"/>
    </source>
</evidence>
<dbReference type="eggNOG" id="KOG2536">
    <property type="taxonomic scope" value="Eukaryota"/>
</dbReference>
<dbReference type="GO" id="GO:0005759">
    <property type="term" value="C:mitochondrial matrix"/>
    <property type="evidence" value="ECO:0007669"/>
    <property type="project" value="InterPro"/>
</dbReference>
<name>F4R6E0_MELLP</name>
<accession>F4R6E0</accession>
<dbReference type="PANTHER" id="PTHR10826:SF1">
    <property type="entry name" value="COMPLEMENT COMPONENT 1 Q SUBCOMPONENT-BINDING PROTEIN, MITOCHONDRIAL"/>
    <property type="match status" value="1"/>
</dbReference>
<dbReference type="OrthoDB" id="278212at2759"/>
<evidence type="ECO:0000313" key="1">
    <source>
        <dbReference type="EMBL" id="EGG11860.1"/>
    </source>
</evidence>
<dbReference type="Gene3D" id="3.10.280.10">
    <property type="entry name" value="Mitochondrial glycoprotein"/>
    <property type="match status" value="1"/>
</dbReference>